<evidence type="ECO:0000256" key="8">
    <source>
        <dbReference type="ARBA" id="ARBA00022679"/>
    </source>
</evidence>
<dbReference type="CDD" id="cd00024">
    <property type="entry name" value="CD_CSD"/>
    <property type="match status" value="1"/>
</dbReference>
<gene>
    <name evidence="26" type="ORF">RIMI_LOCUS6917280</name>
</gene>
<comment type="caution">
    <text evidence="26">The sequence shown here is derived from an EMBL/GenBank/DDBJ whole genome shotgun (WGS) entry which is preliminary data.</text>
</comment>
<evidence type="ECO:0000256" key="22">
    <source>
        <dbReference type="ARBA" id="ARBA00023242"/>
    </source>
</evidence>
<keyword evidence="6" id="KW-0963">Cytoplasm</keyword>
<reference evidence="26" key="1">
    <citation type="submission" date="2023-07" db="EMBL/GenBank/DDBJ databases">
        <authorList>
            <person name="Stuckert A."/>
        </authorList>
    </citation>
    <scope>NUCLEOTIDE SEQUENCE</scope>
</reference>
<keyword evidence="14" id="KW-0378">Hydrolase</keyword>
<dbReference type="Gene3D" id="2.40.50.40">
    <property type="match status" value="1"/>
</dbReference>
<sequence length="1371" mass="153946">MNVLKEFGSLIINEPSNETEALESTYPSEKSFQHLVHVAQGQESCCKGGALGKVIVPDSFKLILSNGQTVLTLPIRSHAIGNLASGYWQAPMSKQDRAKTAFILSMDLFEFNRMPFGLANAPGTFQRLMESLSIGFAGSSETQRVYRRAVSSARSVFSLFFPLDIWVLQDTAVDMDIQGLCSSMDNLVINVQKIQDTIDQKSMLEPRIPIPDLFFGDRTKFLSFKNNCKLFLALKPHSSGNPVQQVLIIIYFLRGDPQDWAFSLAPGDPALSSVDAFFLALGLLYDEPNSVDQAEKNLLALCQGQDDIEVYCQKFRKWSVLTQWNESALAALFRKGLSEALKDVMVGFPMPAGLNESMSLAIQIGRRLRERKSVHQLAVLPEIKPEPMQCNRTMTRVERQEHRRLNGCVSTVIDLRGAYKLVRIRQGDEWKTAFNTPEGHFEYLVMPFGLANAPSVFQSFMHDIFREYLDKFLIVYLDDILIFSDDWESHVKQVRMVFQVLRDNSLFVKGSKCLFGVQKVSFLGFIFSPSTIEMDPVKVQAIQDWTQPTSLKSLQKFLGFANFYRRFICNFSSIAKPLTDLTKKGPDLVNWSSAAVEAFRELKRRFCSAPVLCQPDVSLPVQVEVDASEIGEGAVLSQRGSGCSVMKPCAFFSRKFSPAERNYDVGNRELLAMKWAFEEWRHWLEGAKHRVVVLTDHKNLTYLESAKRLNPRQARWSLFFARFNFVISYLPGSKHVKADALSRSFVPDSPGLSEPAGILKEGVIVSAISPDLRRVLQKFQANKPDRCPAEKLFVPDRWTNKVISELHCSVLAGHPGIFGTRELVARSFWWPSLSRDTNGQTERTNQTLETYLRCFVSADQDDWVSFLPLAEFALNNRASSATLVSPFFCNSGFHPRFSSGQVESSDCPGVDSVVDRLQQIWTQVVDNLTLSQEKAQLFANRRRRVGPRLRVGDLVWLSSRHIPMKVSSPKFKPRFIGPYRISEVLNTVSFRLTLPDSFSIHNVFHRSLLRRYVVPMVPSVEPPAPVLVEGELEYIVEKILDSRVSRRKLQYLVKWKGYAQEDNSWVFASDVHAPDLVRAFHVAHPGRPGGSGEGSVTPPQGGGTVVNSVAEFTPVVTSGTAASELPPSGVLSEGLQLVFCFAGSSETQRVYRRAVSSARCLTGKMEAVMWHEKENGDLCLPSKTNCPTVPRLNKGTLQMVNAKSFTVAKPRVLRKALGNINQVQTRKPASSKVAKYSNLKKEKCVEYPEIDSFIPYNPLDYETFDVPVEHKLSDRCLAGLPLFVSKDDAERFAALDNPVFSPMETEPIKYDSIATSIPLFDDITIDLPTNILYITVQICSVSARSQAGLHVFQMTHAQYSWEPEITVEASS</sequence>
<keyword evidence="20" id="KW-0238">DNA-binding</keyword>
<evidence type="ECO:0000256" key="2">
    <source>
        <dbReference type="ARBA" id="ARBA00004496"/>
    </source>
</evidence>
<evidence type="ECO:0000256" key="14">
    <source>
        <dbReference type="ARBA" id="ARBA00022801"/>
    </source>
</evidence>
<organism evidence="26 27">
    <name type="scientific">Ranitomeya imitator</name>
    <name type="common">mimic poison frog</name>
    <dbReference type="NCBI Taxonomy" id="111125"/>
    <lineage>
        <taxon>Eukaryota</taxon>
        <taxon>Metazoa</taxon>
        <taxon>Chordata</taxon>
        <taxon>Craniata</taxon>
        <taxon>Vertebrata</taxon>
        <taxon>Euteleostomi</taxon>
        <taxon>Amphibia</taxon>
        <taxon>Batrachia</taxon>
        <taxon>Anura</taxon>
        <taxon>Neobatrachia</taxon>
        <taxon>Hyloidea</taxon>
        <taxon>Dendrobatidae</taxon>
        <taxon>Dendrobatinae</taxon>
        <taxon>Ranitomeya</taxon>
    </lineage>
</organism>
<evidence type="ECO:0000256" key="23">
    <source>
        <dbReference type="ARBA" id="ARBA00039658"/>
    </source>
</evidence>
<evidence type="ECO:0000256" key="6">
    <source>
        <dbReference type="ARBA" id="ARBA00022490"/>
    </source>
</evidence>
<name>A0ABN9LBV4_9NEOB</name>
<dbReference type="InterPro" id="IPR041588">
    <property type="entry name" value="Integrase_H2C2"/>
</dbReference>
<dbReference type="Gene3D" id="3.30.420.10">
    <property type="entry name" value="Ribonuclease H-like superfamily/Ribonuclease H"/>
    <property type="match status" value="1"/>
</dbReference>
<dbReference type="InterPro" id="IPR023780">
    <property type="entry name" value="Chromo_domain"/>
</dbReference>
<feature type="domain" description="Reverse transcriptase" evidence="25">
    <location>
        <begin position="342"/>
        <end position="527"/>
    </location>
</feature>
<dbReference type="CDD" id="cd09274">
    <property type="entry name" value="RNase_HI_RT_Ty3"/>
    <property type="match status" value="1"/>
</dbReference>
<dbReference type="Pfam" id="PF03732">
    <property type="entry name" value="Retrotrans_gag"/>
    <property type="match status" value="1"/>
</dbReference>
<keyword evidence="12" id="KW-0064">Aspartyl protease</keyword>
<keyword evidence="9" id="KW-0548">Nucleotidyltransferase</keyword>
<dbReference type="PANTHER" id="PTHR37984:SF5">
    <property type="entry name" value="PROTEIN NYNRIN-LIKE"/>
    <property type="match status" value="1"/>
</dbReference>
<evidence type="ECO:0000256" key="16">
    <source>
        <dbReference type="ARBA" id="ARBA00022908"/>
    </source>
</evidence>
<dbReference type="EC" id="3.1.26.4" evidence="5"/>
<dbReference type="Pfam" id="PF24626">
    <property type="entry name" value="SH3_Tf2-1"/>
    <property type="match status" value="1"/>
</dbReference>
<dbReference type="Pfam" id="PF17917">
    <property type="entry name" value="RT_RNaseH"/>
    <property type="match status" value="1"/>
</dbReference>
<keyword evidence="16" id="KW-0229">DNA integration</keyword>
<dbReference type="PROSITE" id="PS50878">
    <property type="entry name" value="RT_POL"/>
    <property type="match status" value="1"/>
</dbReference>
<evidence type="ECO:0000256" key="17">
    <source>
        <dbReference type="ARBA" id="ARBA00022918"/>
    </source>
</evidence>
<dbReference type="InterPro" id="IPR036397">
    <property type="entry name" value="RNaseH_sf"/>
</dbReference>
<dbReference type="PROSITE" id="PS50013">
    <property type="entry name" value="CHROMO_2"/>
    <property type="match status" value="1"/>
</dbReference>
<dbReference type="InterPro" id="IPR041373">
    <property type="entry name" value="RT_RNaseH"/>
</dbReference>
<keyword evidence="18" id="KW-0239">DNA-directed DNA polymerase</keyword>
<accession>A0ABN9LBV4</accession>
<keyword evidence="27" id="KW-1185">Reference proteome</keyword>
<evidence type="ECO:0000259" key="25">
    <source>
        <dbReference type="PROSITE" id="PS50878"/>
    </source>
</evidence>
<evidence type="ECO:0000313" key="26">
    <source>
        <dbReference type="EMBL" id="CAJ0936737.1"/>
    </source>
</evidence>
<evidence type="ECO:0000259" key="24">
    <source>
        <dbReference type="PROSITE" id="PS50013"/>
    </source>
</evidence>
<dbReference type="PANTHER" id="PTHR37984">
    <property type="entry name" value="PROTEIN CBG26694"/>
    <property type="match status" value="1"/>
</dbReference>
<keyword evidence="11" id="KW-0479">Metal-binding</keyword>
<evidence type="ECO:0000256" key="7">
    <source>
        <dbReference type="ARBA" id="ARBA00022670"/>
    </source>
</evidence>
<keyword evidence="13" id="KW-0255">Endonuclease</keyword>
<proteinExistence type="inferred from homology"/>
<dbReference type="InterPro" id="IPR012337">
    <property type="entry name" value="RNaseH-like_sf"/>
</dbReference>
<keyword evidence="17" id="KW-0695">RNA-directed DNA polymerase</keyword>
<dbReference type="InterPro" id="IPR006940">
    <property type="entry name" value="Securin_separation_inhibitor"/>
</dbReference>
<comment type="subcellular location">
    <subcellularLocation>
        <location evidence="2">Cytoplasm</location>
    </subcellularLocation>
    <subcellularLocation>
        <location evidence="1">Nucleus</location>
    </subcellularLocation>
</comment>
<comment type="similarity">
    <text evidence="3">Belongs to the securin family.</text>
</comment>
<dbReference type="SMART" id="SM00298">
    <property type="entry name" value="CHROMO"/>
    <property type="match status" value="1"/>
</dbReference>
<keyword evidence="10" id="KW-0540">Nuclease</keyword>
<dbReference type="Gene3D" id="3.10.10.10">
    <property type="entry name" value="HIV Type 1 Reverse Transcriptase, subunit A, domain 1"/>
    <property type="match status" value="2"/>
</dbReference>
<keyword evidence="8" id="KW-0808">Transferase</keyword>
<evidence type="ECO:0000256" key="11">
    <source>
        <dbReference type="ARBA" id="ARBA00022723"/>
    </source>
</evidence>
<comment type="similarity">
    <text evidence="4">Belongs to the beta type-B retroviral polymerase family. HERV class-II K(HML-2) pol subfamily.</text>
</comment>
<evidence type="ECO:0000256" key="12">
    <source>
        <dbReference type="ARBA" id="ARBA00022750"/>
    </source>
</evidence>
<dbReference type="Pfam" id="PF00078">
    <property type="entry name" value="RVT_1"/>
    <property type="match status" value="1"/>
</dbReference>
<keyword evidence="19" id="KW-0729">SH3-binding</keyword>
<dbReference type="InterPro" id="IPR050951">
    <property type="entry name" value="Retrovirus_Pol_polyprotein"/>
</dbReference>
<dbReference type="InterPro" id="IPR000953">
    <property type="entry name" value="Chromo/chromo_shadow_dom"/>
</dbReference>
<dbReference type="SUPFAM" id="SSF56672">
    <property type="entry name" value="DNA/RNA polymerases"/>
    <property type="match status" value="2"/>
</dbReference>
<evidence type="ECO:0000256" key="5">
    <source>
        <dbReference type="ARBA" id="ARBA00012180"/>
    </source>
</evidence>
<keyword evidence="22" id="KW-0539">Nucleus</keyword>
<evidence type="ECO:0000256" key="4">
    <source>
        <dbReference type="ARBA" id="ARBA00010879"/>
    </source>
</evidence>
<keyword evidence="7" id="KW-0645">Protease</keyword>
<dbReference type="Pfam" id="PF00385">
    <property type="entry name" value="Chromo"/>
    <property type="match status" value="1"/>
</dbReference>
<dbReference type="Gene3D" id="3.30.70.270">
    <property type="match status" value="3"/>
</dbReference>
<protein>
    <recommendedName>
        <fullName evidence="23">Gypsy retrotransposon integrase-like protein 1</fullName>
        <ecNumber evidence="5">3.1.26.4</ecNumber>
    </recommendedName>
</protein>
<evidence type="ECO:0000256" key="10">
    <source>
        <dbReference type="ARBA" id="ARBA00022722"/>
    </source>
</evidence>
<dbReference type="Pfam" id="PF17921">
    <property type="entry name" value="Integrase_H2C2"/>
    <property type="match status" value="1"/>
</dbReference>
<keyword evidence="15" id="KW-0460">Magnesium</keyword>
<dbReference type="InterPro" id="IPR043128">
    <property type="entry name" value="Rev_trsase/Diguanyl_cyclase"/>
</dbReference>
<keyword evidence="21" id="KW-0233">DNA recombination</keyword>
<dbReference type="SUPFAM" id="SSF53098">
    <property type="entry name" value="Ribonuclease H-like"/>
    <property type="match status" value="1"/>
</dbReference>
<dbReference type="Proteomes" id="UP001176940">
    <property type="component" value="Unassembled WGS sequence"/>
</dbReference>
<feature type="domain" description="Chromo" evidence="24">
    <location>
        <begin position="1034"/>
        <end position="1081"/>
    </location>
</feature>
<dbReference type="InterPro" id="IPR005162">
    <property type="entry name" value="Retrotrans_gag_dom"/>
</dbReference>
<evidence type="ECO:0000256" key="1">
    <source>
        <dbReference type="ARBA" id="ARBA00004123"/>
    </source>
</evidence>
<evidence type="ECO:0000256" key="3">
    <source>
        <dbReference type="ARBA" id="ARBA00009264"/>
    </source>
</evidence>
<dbReference type="InterPro" id="IPR043502">
    <property type="entry name" value="DNA/RNA_pol_sf"/>
</dbReference>
<evidence type="ECO:0000256" key="21">
    <source>
        <dbReference type="ARBA" id="ARBA00023172"/>
    </source>
</evidence>
<evidence type="ECO:0000256" key="15">
    <source>
        <dbReference type="ARBA" id="ARBA00022842"/>
    </source>
</evidence>
<dbReference type="CDD" id="cd01647">
    <property type="entry name" value="RT_LTR"/>
    <property type="match status" value="1"/>
</dbReference>
<evidence type="ECO:0000256" key="9">
    <source>
        <dbReference type="ARBA" id="ARBA00022695"/>
    </source>
</evidence>
<dbReference type="InterPro" id="IPR056924">
    <property type="entry name" value="SH3_Tf2-1"/>
</dbReference>
<dbReference type="EMBL" id="CAUEEQ010012769">
    <property type="protein sequence ID" value="CAJ0936737.1"/>
    <property type="molecule type" value="Genomic_DNA"/>
</dbReference>
<dbReference type="InterPro" id="IPR016197">
    <property type="entry name" value="Chromo-like_dom_sf"/>
</dbReference>
<dbReference type="Pfam" id="PF04856">
    <property type="entry name" value="Securin"/>
    <property type="match status" value="1"/>
</dbReference>
<evidence type="ECO:0000256" key="18">
    <source>
        <dbReference type="ARBA" id="ARBA00022932"/>
    </source>
</evidence>
<evidence type="ECO:0000313" key="27">
    <source>
        <dbReference type="Proteomes" id="UP001176940"/>
    </source>
</evidence>
<dbReference type="SUPFAM" id="SSF54160">
    <property type="entry name" value="Chromo domain-like"/>
    <property type="match status" value="1"/>
</dbReference>
<evidence type="ECO:0000256" key="20">
    <source>
        <dbReference type="ARBA" id="ARBA00023125"/>
    </source>
</evidence>
<evidence type="ECO:0000256" key="13">
    <source>
        <dbReference type="ARBA" id="ARBA00022759"/>
    </source>
</evidence>
<dbReference type="InterPro" id="IPR000477">
    <property type="entry name" value="RT_dom"/>
</dbReference>
<evidence type="ECO:0000256" key="19">
    <source>
        <dbReference type="ARBA" id="ARBA00023036"/>
    </source>
</evidence>